<dbReference type="GO" id="GO:0005886">
    <property type="term" value="C:plasma membrane"/>
    <property type="evidence" value="ECO:0007669"/>
    <property type="project" value="UniProtKB-SubCell"/>
</dbReference>
<feature type="transmembrane region" description="Helical" evidence="9">
    <location>
        <begin position="368"/>
        <end position="387"/>
    </location>
</feature>
<feature type="coiled-coil region" evidence="8">
    <location>
        <begin position="858"/>
        <end position="895"/>
    </location>
</feature>
<dbReference type="InterPro" id="IPR011006">
    <property type="entry name" value="CheY-like_superfamily"/>
</dbReference>
<dbReference type="PATRIC" id="fig|1315976.3.peg.859"/>
<dbReference type="InterPro" id="IPR036890">
    <property type="entry name" value="HATPase_C_sf"/>
</dbReference>
<dbReference type="PANTHER" id="PTHR43047:SF72">
    <property type="entry name" value="OSMOSENSING HISTIDINE PROTEIN KINASE SLN1"/>
    <property type="match status" value="1"/>
</dbReference>
<feature type="transmembrane region" description="Helical" evidence="9">
    <location>
        <begin position="15"/>
        <end position="35"/>
    </location>
</feature>
<dbReference type="PROSITE" id="PS50109">
    <property type="entry name" value="HIS_KIN"/>
    <property type="match status" value="1"/>
</dbReference>
<dbReference type="CDD" id="cd16922">
    <property type="entry name" value="HATPase_EvgS-ArcB-TorS-like"/>
    <property type="match status" value="1"/>
</dbReference>
<dbReference type="SMART" id="SM00448">
    <property type="entry name" value="REC"/>
    <property type="match status" value="1"/>
</dbReference>
<keyword evidence="15" id="KW-1185">Reference proteome</keyword>
<evidence type="ECO:0000256" key="6">
    <source>
        <dbReference type="ARBA" id="ARBA00022777"/>
    </source>
</evidence>
<dbReference type="Pfam" id="PF00989">
    <property type="entry name" value="PAS"/>
    <property type="match status" value="1"/>
</dbReference>
<feature type="domain" description="PAS" evidence="12">
    <location>
        <begin position="892"/>
        <end position="969"/>
    </location>
</feature>
<dbReference type="InterPro" id="IPR005467">
    <property type="entry name" value="His_kinase_dom"/>
</dbReference>
<dbReference type="InterPro" id="IPR003594">
    <property type="entry name" value="HATPase_dom"/>
</dbReference>
<gene>
    <name evidence="14" type="ORF">PLESHI_04403</name>
</gene>
<dbReference type="InterPro" id="IPR001789">
    <property type="entry name" value="Sig_transdc_resp-reg_receiver"/>
</dbReference>
<keyword evidence="4 7" id="KW-0597">Phosphoprotein</keyword>
<keyword evidence="5" id="KW-0808">Transferase</keyword>
<comment type="catalytic activity">
    <reaction evidence="1">
        <text>ATP + protein L-histidine = ADP + protein N-phospho-L-histidine.</text>
        <dbReference type="EC" id="2.7.13.3"/>
    </reaction>
</comment>
<feature type="domain" description="HAMP" evidence="13">
    <location>
        <begin position="389"/>
        <end position="442"/>
    </location>
</feature>
<evidence type="ECO:0000313" key="15">
    <source>
        <dbReference type="Proteomes" id="UP000014012"/>
    </source>
</evidence>
<dbReference type="CDD" id="cd22890">
    <property type="entry name" value="ChiS-DBD"/>
    <property type="match status" value="1"/>
</dbReference>
<evidence type="ECO:0000259" key="12">
    <source>
        <dbReference type="PROSITE" id="PS50112"/>
    </source>
</evidence>
<dbReference type="STRING" id="703.SAMEA2665130_00503"/>
<feature type="coiled-coil region" evidence="8">
    <location>
        <begin position="1028"/>
        <end position="1055"/>
    </location>
</feature>
<dbReference type="PRINTS" id="PR00344">
    <property type="entry name" value="BCTRLSENSOR"/>
</dbReference>
<dbReference type="GO" id="GO:0006355">
    <property type="term" value="P:regulation of DNA-templated transcription"/>
    <property type="evidence" value="ECO:0007669"/>
    <property type="project" value="InterPro"/>
</dbReference>
<dbReference type="InterPro" id="IPR000014">
    <property type="entry name" value="PAS"/>
</dbReference>
<keyword evidence="9" id="KW-1133">Transmembrane helix</keyword>
<keyword evidence="6 14" id="KW-0418">Kinase</keyword>
<dbReference type="SMART" id="SM00091">
    <property type="entry name" value="PAS"/>
    <property type="match status" value="1"/>
</dbReference>
<organism evidence="14 15">
    <name type="scientific">Plesiomonas shigelloides 302-73</name>
    <dbReference type="NCBI Taxonomy" id="1315976"/>
    <lineage>
        <taxon>Bacteria</taxon>
        <taxon>Pseudomonadati</taxon>
        <taxon>Pseudomonadota</taxon>
        <taxon>Gammaproteobacteria</taxon>
        <taxon>Enterobacterales</taxon>
        <taxon>Enterobacteriaceae</taxon>
        <taxon>Plesiomonas</taxon>
    </lineage>
</organism>
<dbReference type="Gene3D" id="1.10.287.130">
    <property type="match status" value="1"/>
</dbReference>
<dbReference type="GO" id="GO:0009927">
    <property type="term" value="F:histidine phosphotransfer kinase activity"/>
    <property type="evidence" value="ECO:0007669"/>
    <property type="project" value="TreeGrafter"/>
</dbReference>
<dbReference type="SUPFAM" id="SSF55874">
    <property type="entry name" value="ATPase domain of HSP90 chaperone/DNA topoisomerase II/histidine kinase"/>
    <property type="match status" value="1"/>
</dbReference>
<dbReference type="RefSeq" id="WP_010862508.1">
    <property type="nucleotide sequence ID" value="NZ_KB944507.1"/>
</dbReference>
<comment type="subcellular location">
    <subcellularLocation>
        <location evidence="2">Cell inner membrane</location>
        <topology evidence="2">Multi-pass membrane protein</topology>
    </subcellularLocation>
</comment>
<dbReference type="PROSITE" id="PS50110">
    <property type="entry name" value="RESPONSE_REGULATORY"/>
    <property type="match status" value="1"/>
</dbReference>
<dbReference type="SUPFAM" id="SSF158472">
    <property type="entry name" value="HAMP domain-like"/>
    <property type="match status" value="1"/>
</dbReference>
<dbReference type="Pfam" id="PF00072">
    <property type="entry name" value="Response_reg"/>
    <property type="match status" value="1"/>
</dbReference>
<dbReference type="InterPro" id="IPR013767">
    <property type="entry name" value="PAS_fold"/>
</dbReference>
<dbReference type="CDD" id="cd00130">
    <property type="entry name" value="PAS"/>
    <property type="match status" value="1"/>
</dbReference>
<dbReference type="CDD" id="cd00082">
    <property type="entry name" value="HisKA"/>
    <property type="match status" value="1"/>
</dbReference>
<reference evidence="14 15" key="1">
    <citation type="journal article" date="2013" name="Genome Announc.">
        <title>Genome Sequence of Plesiomonas shigelloides Strain 302-73 (Serotype O1).</title>
        <authorList>
            <person name="Pique N."/>
            <person name="Aquilini E."/>
            <person name="Alioto T."/>
            <person name="Minana-Galbis D."/>
            <person name="Tomas J.M."/>
        </authorList>
    </citation>
    <scope>NUCLEOTIDE SEQUENCE [LARGE SCALE GENOMIC DNA]</scope>
    <source>
        <strain evidence="14 15">302-73</strain>
    </source>
</reference>
<comment type="caution">
    <text evidence="14">The sequence shown here is derived from an EMBL/GenBank/DDBJ whole genome shotgun (WGS) entry which is preliminary data.</text>
</comment>
<evidence type="ECO:0000256" key="9">
    <source>
        <dbReference type="SAM" id="Phobius"/>
    </source>
</evidence>
<keyword evidence="8" id="KW-0175">Coiled coil</keyword>
<evidence type="ECO:0000256" key="1">
    <source>
        <dbReference type="ARBA" id="ARBA00000085"/>
    </source>
</evidence>
<feature type="modified residue" description="4-aspartylphosphate" evidence="7">
    <location>
        <position position="793"/>
    </location>
</feature>
<dbReference type="InterPro" id="IPR004358">
    <property type="entry name" value="Sig_transdc_His_kin-like_C"/>
</dbReference>
<dbReference type="SUPFAM" id="SSF52172">
    <property type="entry name" value="CheY-like"/>
    <property type="match status" value="1"/>
</dbReference>
<evidence type="ECO:0000259" key="10">
    <source>
        <dbReference type="PROSITE" id="PS50109"/>
    </source>
</evidence>
<evidence type="ECO:0000256" key="3">
    <source>
        <dbReference type="ARBA" id="ARBA00012438"/>
    </source>
</evidence>
<dbReference type="CDD" id="cd17574">
    <property type="entry name" value="REC_OmpR"/>
    <property type="match status" value="1"/>
</dbReference>
<name>R8ATH1_PLESH</name>
<evidence type="ECO:0000259" key="11">
    <source>
        <dbReference type="PROSITE" id="PS50110"/>
    </source>
</evidence>
<dbReference type="SUPFAM" id="SSF55785">
    <property type="entry name" value="PYP-like sensor domain (PAS domain)"/>
    <property type="match status" value="1"/>
</dbReference>
<evidence type="ECO:0000259" key="13">
    <source>
        <dbReference type="PROSITE" id="PS50885"/>
    </source>
</evidence>
<dbReference type="Proteomes" id="UP000014012">
    <property type="component" value="Unassembled WGS sequence"/>
</dbReference>
<proteinExistence type="predicted"/>
<feature type="domain" description="Response regulatory" evidence="11">
    <location>
        <begin position="744"/>
        <end position="860"/>
    </location>
</feature>
<dbReference type="SMART" id="SM00387">
    <property type="entry name" value="HATPase_c"/>
    <property type="match status" value="1"/>
</dbReference>
<evidence type="ECO:0000256" key="4">
    <source>
        <dbReference type="ARBA" id="ARBA00022553"/>
    </source>
</evidence>
<dbReference type="InterPro" id="IPR036097">
    <property type="entry name" value="HisK_dim/P_sf"/>
</dbReference>
<dbReference type="Gene3D" id="3.30.565.10">
    <property type="entry name" value="Histidine kinase-like ATPase, C-terminal domain"/>
    <property type="match status" value="1"/>
</dbReference>
<feature type="coiled-coil region" evidence="8">
    <location>
        <begin position="434"/>
        <end position="478"/>
    </location>
</feature>
<accession>R8ATH1</accession>
<dbReference type="SMART" id="SM00304">
    <property type="entry name" value="HAMP"/>
    <property type="match status" value="1"/>
</dbReference>
<dbReference type="InterPro" id="IPR035965">
    <property type="entry name" value="PAS-like_dom_sf"/>
</dbReference>
<dbReference type="Gene3D" id="3.30.450.20">
    <property type="entry name" value="PAS domain"/>
    <property type="match status" value="1"/>
</dbReference>
<dbReference type="SUPFAM" id="SSF47384">
    <property type="entry name" value="Homodimeric domain of signal transducing histidine kinase"/>
    <property type="match status" value="1"/>
</dbReference>
<keyword evidence="9" id="KW-0472">Membrane</keyword>
<dbReference type="EMBL" id="AQQO01000029">
    <property type="protein sequence ID" value="EON89649.1"/>
    <property type="molecule type" value="Genomic_DNA"/>
</dbReference>
<evidence type="ECO:0000256" key="5">
    <source>
        <dbReference type="ARBA" id="ARBA00022679"/>
    </source>
</evidence>
<dbReference type="Pfam" id="PF00512">
    <property type="entry name" value="HisKA"/>
    <property type="match status" value="1"/>
</dbReference>
<dbReference type="AlphaFoldDB" id="R8ATH1"/>
<protein>
    <recommendedName>
        <fullName evidence="3">histidine kinase</fullName>
        <ecNumber evidence="3">2.7.13.3</ecNumber>
    </recommendedName>
</protein>
<dbReference type="GO" id="GO:0000155">
    <property type="term" value="F:phosphorelay sensor kinase activity"/>
    <property type="evidence" value="ECO:0007669"/>
    <property type="project" value="InterPro"/>
</dbReference>
<sequence length="1150" mass="127711">MALHERAYKKLQPKLMLAFLLFSIIPFSFAAWFLLKVHATDLTEQTNNYLVAVRDIKKNQLNDYFHSLEEQVLGFVNTELATAAGGRFYGLVNAFQMLGDNDDEARKNAQNRYIPGSGDKPNNLIKNETPQGYGAYVGSERYRLLHSRFHPSFVEKLRFSDFSDILIANTQGDVVYSVTKNRNFGTNLLHGQWKQTGLANAFRQTLKTVQQDDSGSATSNKTPLIFIDFSTDPVTKEHTAYLAAPVSQNGYLHSIFIFQLTKRKLNSILSDATLLGHTSSILLVGPDHIARGITPIYSKQTGSLQQLSAPFITQALEGHTGNGISRSIDGSAVIAAYTPLDVFGQHWALLTEMTTEEAFARIAALKKLFLAMMALTLAAVILASHWLSNSITAPLLKLMEAAREVADGNLDHPIAGQNRTDELGSLAKSFAFMQASIRDQLDLIKAQNDELEQKVALIEQQNKELQVADKLKDEFLANTSHELRTPLHGMLGIAESMLAGAAGPLTPQQEHQLHMVAKSGHRLAKLVNELLDYHKMRYGDLELYLQPVDVTAAASVVIELSQHLVADKPLKIVNRLGHDLPTVMADEQRLEQILYNLLGNAIKFTTEGKIVLSASHDEQYLTLSVRDTGPGIEPDMLATIFEPLVQAGQQHSTGLGLGLSISRQLVELMHGSLSVHSEPLVGSTFSFRLPLATADATTQSARSDSAPLTTSSLLPPLTSHGVNAVQPTVPTLPQSTDSAHPAARILIVDDEPINIQILYNYLSLSGFSLDSVTHGEAAIAYCLQHEPDIVLLDVMMPEITGYDVCKALREHFDRLQLPVIMLTALSQPEEIVRGFSAGANDYLTKPFCQEELLARIQAQLDTRRLAGIEQENQQLQDTLNAEQQLTQHLKEIQQRLLTLLEHSAEPILLTDTRGKITLANKAAETLLSVPEAELALHTLKDWLAEPLEQLLPASREFYQGEVTLTINGESKPYNLQLSRLPASSELGYLVLFNTRVELPTHRVQALENALESVVSFASEGNQATLSQLRELGSEFAELAERLQCSEERDAKLRENMVKAMKLALAYWEESTGKGKFDLAEQSGLWRVYIDRGTLQTRTMDKYLQIETLPKTPRWRTVMSTLDFVLQQARKRSDNRTVLENLRQQLQLLLK</sequence>
<dbReference type="SMART" id="SM00388">
    <property type="entry name" value="HisKA"/>
    <property type="match status" value="1"/>
</dbReference>
<dbReference type="CDD" id="cd18774">
    <property type="entry name" value="PDC2_HK_sensor"/>
    <property type="match status" value="1"/>
</dbReference>
<dbReference type="InterPro" id="IPR003660">
    <property type="entry name" value="HAMP_dom"/>
</dbReference>
<dbReference type="HOGENOM" id="CLU_009202_0_0_6"/>
<dbReference type="EC" id="2.7.13.3" evidence="3"/>
<feature type="domain" description="Histidine kinase" evidence="10">
    <location>
        <begin position="478"/>
        <end position="693"/>
    </location>
</feature>
<evidence type="ECO:0000313" key="14">
    <source>
        <dbReference type="EMBL" id="EON89649.1"/>
    </source>
</evidence>
<evidence type="ECO:0000256" key="7">
    <source>
        <dbReference type="PROSITE-ProRule" id="PRU00169"/>
    </source>
</evidence>
<keyword evidence="9" id="KW-0812">Transmembrane</keyword>
<dbReference type="InterPro" id="IPR003661">
    <property type="entry name" value="HisK_dim/P_dom"/>
</dbReference>
<dbReference type="Gene3D" id="3.40.50.2300">
    <property type="match status" value="1"/>
</dbReference>
<dbReference type="Gene3D" id="6.10.340.10">
    <property type="match status" value="1"/>
</dbReference>
<dbReference type="CDD" id="cd06225">
    <property type="entry name" value="HAMP"/>
    <property type="match status" value="1"/>
</dbReference>
<evidence type="ECO:0000256" key="8">
    <source>
        <dbReference type="SAM" id="Coils"/>
    </source>
</evidence>
<dbReference type="Pfam" id="PF00672">
    <property type="entry name" value="HAMP"/>
    <property type="match status" value="1"/>
</dbReference>
<dbReference type="PROSITE" id="PS50885">
    <property type="entry name" value="HAMP"/>
    <property type="match status" value="1"/>
</dbReference>
<dbReference type="PANTHER" id="PTHR43047">
    <property type="entry name" value="TWO-COMPONENT HISTIDINE PROTEIN KINASE"/>
    <property type="match status" value="1"/>
</dbReference>
<dbReference type="PROSITE" id="PS50112">
    <property type="entry name" value="PAS"/>
    <property type="match status" value="1"/>
</dbReference>
<evidence type="ECO:0000256" key="2">
    <source>
        <dbReference type="ARBA" id="ARBA00004429"/>
    </source>
</evidence>
<dbReference type="OrthoDB" id="9770795at2"/>
<dbReference type="Pfam" id="PF02518">
    <property type="entry name" value="HATPase_c"/>
    <property type="match status" value="1"/>
</dbReference>